<reference evidence="2 3" key="1">
    <citation type="journal article" date="2024" name="bioRxiv">
        <title>Comparative genomics of Cryptococcus and Kwoniella reveals pathogenesis evolution and contrasting karyotype dynamics via intercentromeric recombination or chromosome fusion.</title>
        <authorList>
            <person name="Coelho M.A."/>
            <person name="David-Palma M."/>
            <person name="Shea T."/>
            <person name="Bowers K."/>
            <person name="McGinley-Smith S."/>
            <person name="Mohammad A.W."/>
            <person name="Gnirke A."/>
            <person name="Yurkov A.M."/>
            <person name="Nowrousian M."/>
            <person name="Sun S."/>
            <person name="Cuomo C.A."/>
            <person name="Heitman J."/>
        </authorList>
    </citation>
    <scope>NUCLEOTIDE SEQUENCE [LARGE SCALE GENOMIC DNA]</scope>
    <source>
        <strain evidence="2 3">CBS 13917</strain>
    </source>
</reference>
<name>A0AAW0Z019_9TREE</name>
<feature type="compositionally biased region" description="Low complexity" evidence="1">
    <location>
        <begin position="136"/>
        <end position="150"/>
    </location>
</feature>
<dbReference type="RefSeq" id="XP_066803333.1">
    <property type="nucleotide sequence ID" value="XM_066945832.1"/>
</dbReference>
<dbReference type="EMBL" id="JBCAWK010000005">
    <property type="protein sequence ID" value="KAK8858492.1"/>
    <property type="molecule type" value="Genomic_DNA"/>
</dbReference>
<proteinExistence type="predicted"/>
<protein>
    <submittedName>
        <fullName evidence="2">Uncharacterized protein</fullName>
    </submittedName>
</protein>
<keyword evidence="3" id="KW-1185">Reference proteome</keyword>
<dbReference type="KEGG" id="kne:92179977"/>
<sequence>MALISTYASGLPSMGSHYTGYVPDRSTDTGTSNVDDQLLEMTDRLASDVNSLHNDSLNQAVFSDVFDGTDNEQRKFAILQDIGKDDPTSAMKAATAIGDLRKIAPLLRDRDQATGGAISSRYQPRSDRLEPVGSALELPSSENRSSRPSSHLMMPSHKMKKPLNRAPAGRASNSLVPFSEASSFFSDNDSCTDGTFGTLTNRPRQMVVPARFSHRTGQSTSHLSDLQGPARWDRLLDEYLTRVPPREFRDTDRSQEQSTSGGRFVSPIARNLFKSMMHSGPMSNSLWASGDDLWSALQHGNGKAIHGTATNPDGSTVDIKAAAGVDEHGTSFTFVSKTFKSDGGASAFNQSFSTFNGDHARTREGPSMFGSAMSNLAPRKDLPW</sequence>
<dbReference type="AlphaFoldDB" id="A0AAW0Z019"/>
<dbReference type="Proteomes" id="UP001388673">
    <property type="component" value="Unassembled WGS sequence"/>
</dbReference>
<comment type="caution">
    <text evidence="2">The sequence shown here is derived from an EMBL/GenBank/DDBJ whole genome shotgun (WGS) entry which is preliminary data.</text>
</comment>
<accession>A0AAW0Z019</accession>
<feature type="region of interest" description="Disordered" evidence="1">
    <location>
        <begin position="111"/>
        <end position="171"/>
    </location>
</feature>
<dbReference type="GeneID" id="92179977"/>
<gene>
    <name evidence="2" type="ORF">IAR55_002719</name>
</gene>
<evidence type="ECO:0000313" key="2">
    <source>
        <dbReference type="EMBL" id="KAK8858492.1"/>
    </source>
</evidence>
<evidence type="ECO:0000256" key="1">
    <source>
        <dbReference type="SAM" id="MobiDB-lite"/>
    </source>
</evidence>
<evidence type="ECO:0000313" key="3">
    <source>
        <dbReference type="Proteomes" id="UP001388673"/>
    </source>
</evidence>
<organism evidence="2 3">
    <name type="scientific">Kwoniella newhampshirensis</name>
    <dbReference type="NCBI Taxonomy" id="1651941"/>
    <lineage>
        <taxon>Eukaryota</taxon>
        <taxon>Fungi</taxon>
        <taxon>Dikarya</taxon>
        <taxon>Basidiomycota</taxon>
        <taxon>Agaricomycotina</taxon>
        <taxon>Tremellomycetes</taxon>
        <taxon>Tremellales</taxon>
        <taxon>Cryptococcaceae</taxon>
        <taxon>Kwoniella</taxon>
    </lineage>
</organism>